<dbReference type="WBParaSite" id="PSAMB.scaffold11847size3098.g34451.t1">
    <property type="protein sequence ID" value="PSAMB.scaffold11847size3098.g34451.t1"/>
    <property type="gene ID" value="PSAMB.scaffold11847size3098.g34451"/>
</dbReference>
<proteinExistence type="predicted"/>
<dbReference type="Proteomes" id="UP000887566">
    <property type="component" value="Unplaced"/>
</dbReference>
<sequence>MNGNECFRFHFHVKDSCDETTIARVVAFGENAKKWDSYITKGQRYKLSKLSSRPLPDKYKSAELTENDELIIDQYSIIELCPAQSSVPISNASVPTSIAAPSLSAAAIASEVSNLAQ</sequence>
<dbReference type="AlphaFoldDB" id="A0A914UR11"/>
<accession>A0A914UR11</accession>
<keyword evidence="1" id="KW-1185">Reference proteome</keyword>
<evidence type="ECO:0000313" key="1">
    <source>
        <dbReference type="Proteomes" id="UP000887566"/>
    </source>
</evidence>
<reference evidence="2" key="1">
    <citation type="submission" date="2022-11" db="UniProtKB">
        <authorList>
            <consortium name="WormBaseParasite"/>
        </authorList>
    </citation>
    <scope>IDENTIFICATION</scope>
</reference>
<protein>
    <submittedName>
        <fullName evidence="2">Uncharacterized protein</fullName>
    </submittedName>
</protein>
<dbReference type="SUPFAM" id="SSF50249">
    <property type="entry name" value="Nucleic acid-binding proteins"/>
    <property type="match status" value="1"/>
</dbReference>
<name>A0A914UR11_9BILA</name>
<evidence type="ECO:0000313" key="2">
    <source>
        <dbReference type="WBParaSite" id="PSAMB.scaffold11847size3098.g34451.t1"/>
    </source>
</evidence>
<organism evidence="1 2">
    <name type="scientific">Plectus sambesii</name>
    <dbReference type="NCBI Taxonomy" id="2011161"/>
    <lineage>
        <taxon>Eukaryota</taxon>
        <taxon>Metazoa</taxon>
        <taxon>Ecdysozoa</taxon>
        <taxon>Nematoda</taxon>
        <taxon>Chromadorea</taxon>
        <taxon>Plectida</taxon>
        <taxon>Plectina</taxon>
        <taxon>Plectoidea</taxon>
        <taxon>Plectidae</taxon>
        <taxon>Plectus</taxon>
    </lineage>
</organism>
<dbReference type="InterPro" id="IPR012340">
    <property type="entry name" value="NA-bd_OB-fold"/>
</dbReference>